<protein>
    <submittedName>
        <fullName evidence="1">Uncharacterized protein</fullName>
    </submittedName>
</protein>
<keyword evidence="2" id="KW-1185">Reference proteome</keyword>
<dbReference type="AlphaFoldDB" id="A0A7D8YH61"/>
<accession>A0A7D8YH61</accession>
<comment type="caution">
    <text evidence="1">The sequence shown here is derived from an EMBL/GenBank/DDBJ whole genome shotgun (WGS) entry which is preliminary data.</text>
</comment>
<reference evidence="1 2" key="1">
    <citation type="submission" date="2018-05" db="EMBL/GenBank/DDBJ databases">
        <title>Whole genome sequencing for identification of molecular markers to develop diagnostic detection tools for the regulated plant pathogen Lachnellula willkommii.</title>
        <authorList>
            <person name="Giroux E."/>
            <person name="Bilodeau G."/>
        </authorList>
    </citation>
    <scope>NUCLEOTIDE SEQUENCE [LARGE SCALE GENOMIC DNA]</scope>
    <source>
        <strain evidence="1 2">CBS 625.97</strain>
    </source>
</reference>
<sequence length="59" mass="6928">MLKQITKELGIPSIETDYKRHIRNKSSIRFVRLMTLKILIDTNSLTIRVEGWVKRGTDN</sequence>
<evidence type="ECO:0000313" key="2">
    <source>
        <dbReference type="Proteomes" id="UP000481288"/>
    </source>
</evidence>
<organism evidence="1 2">
    <name type="scientific">Lachnellula cervina</name>
    <dbReference type="NCBI Taxonomy" id="1316786"/>
    <lineage>
        <taxon>Eukaryota</taxon>
        <taxon>Fungi</taxon>
        <taxon>Dikarya</taxon>
        <taxon>Ascomycota</taxon>
        <taxon>Pezizomycotina</taxon>
        <taxon>Leotiomycetes</taxon>
        <taxon>Helotiales</taxon>
        <taxon>Lachnaceae</taxon>
        <taxon>Lachnellula</taxon>
    </lineage>
</organism>
<dbReference type="Proteomes" id="UP000481288">
    <property type="component" value="Unassembled WGS sequence"/>
</dbReference>
<gene>
    <name evidence="1" type="ORF">LCER1_G009244</name>
</gene>
<proteinExistence type="predicted"/>
<name>A0A7D8YH61_9HELO</name>
<evidence type="ECO:0000313" key="1">
    <source>
        <dbReference type="EMBL" id="TVY50293.1"/>
    </source>
</evidence>
<dbReference type="EMBL" id="QGMG01001203">
    <property type="protein sequence ID" value="TVY50293.1"/>
    <property type="molecule type" value="Genomic_DNA"/>
</dbReference>